<name>A0A0C2ZKK2_9AGAM</name>
<evidence type="ECO:0000313" key="5">
    <source>
        <dbReference type="Proteomes" id="UP000053989"/>
    </source>
</evidence>
<dbReference type="Gene3D" id="3.50.50.60">
    <property type="entry name" value="FAD/NAD(P)-binding domain"/>
    <property type="match status" value="1"/>
</dbReference>
<dbReference type="InterPro" id="IPR050982">
    <property type="entry name" value="Auxin_biosynth/cation_transpt"/>
</dbReference>
<dbReference type="InterPro" id="IPR032710">
    <property type="entry name" value="NTF2-like_dom_sf"/>
</dbReference>
<dbReference type="GO" id="GO:0050660">
    <property type="term" value="F:flavin adenine dinucleotide binding"/>
    <property type="evidence" value="ECO:0007669"/>
    <property type="project" value="InterPro"/>
</dbReference>
<dbReference type="EMBL" id="KN822188">
    <property type="protein sequence ID" value="KIM53187.1"/>
    <property type="molecule type" value="Genomic_DNA"/>
</dbReference>
<dbReference type="Gene3D" id="3.10.450.50">
    <property type="match status" value="1"/>
</dbReference>
<dbReference type="InParanoid" id="A0A0C2ZKK2"/>
<gene>
    <name evidence="4" type="ORF">SCLCIDRAFT_1158567</name>
</gene>
<sequence>MTIVQAVQAPVRSLPTLQNLGSTVDPDIDVQAVAKAWFTRFADAMSSKDVVGILDLIVDDAFWRDILALTWDFHTYEGKDSVKQFLTDQLPKFDLSAFKLREELVMLSRTYEDLVWIMGIFNFDTTVGHATGIFRLVPLPDGTWKAHGVFTNLDDLKGFPEKTGFLRNHEPNHGKWAEMREREREFLDEEPGALIIGGGHSGLDVAARLKMLGIKSLIVERHDRIGDNWRTRYAALCLHDTVWYDHMPYLPFPPSWPVCTPALKMADWLESYAQSLELNVWTTATVLSVVPSTRGKRWSVRVVRGDGRERVFEVNHVVFATGFGDGKPRMPNIPGQEEFKGQVLHSTQHKVAIDHRGKKVAVVGSCTSAHDICSDYADHGIDVTMVQRGPTYVMSMKGLERIIGEDGPPVDLADRISASFPNHFLRLLHQRVTKDIADIDKDILDGLRKVGFKLTFGEDGSGLVGLMWKKVGGYYFDVGASQKIIDGKIKLKSDGPIARFTPTGLLFEDGSTLDADVVLFATGCGSVRETYLGFLPENLHDAVTPVWGINEEGEPPSLWREIGGSGPEGKKLAGLWSILGNLAMCRFHSKHIALQIKAYEEGIFGERY</sequence>
<dbReference type="OrthoDB" id="74360at2759"/>
<dbReference type="InterPro" id="IPR020946">
    <property type="entry name" value="Flavin_mOase-like"/>
</dbReference>
<dbReference type="GO" id="GO:0004499">
    <property type="term" value="F:N,N-dimethylaniline monooxygenase activity"/>
    <property type="evidence" value="ECO:0007669"/>
    <property type="project" value="InterPro"/>
</dbReference>
<evidence type="ECO:0008006" key="6">
    <source>
        <dbReference type="Google" id="ProtNLM"/>
    </source>
</evidence>
<reference evidence="5" key="2">
    <citation type="submission" date="2015-01" db="EMBL/GenBank/DDBJ databases">
        <title>Evolutionary Origins and Diversification of the Mycorrhizal Mutualists.</title>
        <authorList>
            <consortium name="DOE Joint Genome Institute"/>
            <consortium name="Mycorrhizal Genomics Consortium"/>
            <person name="Kohler A."/>
            <person name="Kuo A."/>
            <person name="Nagy L.G."/>
            <person name="Floudas D."/>
            <person name="Copeland A."/>
            <person name="Barry K.W."/>
            <person name="Cichocki N."/>
            <person name="Veneault-Fourrey C."/>
            <person name="LaButti K."/>
            <person name="Lindquist E.A."/>
            <person name="Lipzen A."/>
            <person name="Lundell T."/>
            <person name="Morin E."/>
            <person name="Murat C."/>
            <person name="Riley R."/>
            <person name="Ohm R."/>
            <person name="Sun H."/>
            <person name="Tunlid A."/>
            <person name="Henrissat B."/>
            <person name="Grigoriev I.V."/>
            <person name="Hibbett D.S."/>
            <person name="Martin F."/>
        </authorList>
    </citation>
    <scope>NUCLEOTIDE SEQUENCE [LARGE SCALE GENOMIC DNA]</scope>
    <source>
        <strain evidence="5">Foug A</strain>
    </source>
</reference>
<dbReference type="AlphaFoldDB" id="A0A0C2ZKK2"/>
<accession>A0A0C2ZKK2</accession>
<protein>
    <recommendedName>
        <fullName evidence="6">FAD/NAD(P)-binding domain-containing protein</fullName>
    </recommendedName>
</protein>
<keyword evidence="1" id="KW-0285">Flavoprotein</keyword>
<dbReference type="STRING" id="1036808.A0A0C2ZKK2"/>
<dbReference type="PANTHER" id="PTHR43539">
    <property type="entry name" value="FLAVIN-BINDING MONOOXYGENASE-LIKE PROTEIN (AFU_ORTHOLOGUE AFUA_4G09220)"/>
    <property type="match status" value="1"/>
</dbReference>
<dbReference type="GO" id="GO:0050661">
    <property type="term" value="F:NADP binding"/>
    <property type="evidence" value="ECO:0007669"/>
    <property type="project" value="InterPro"/>
</dbReference>
<evidence type="ECO:0000256" key="3">
    <source>
        <dbReference type="ARBA" id="ARBA00023002"/>
    </source>
</evidence>
<keyword evidence="2" id="KW-0274">FAD</keyword>
<evidence type="ECO:0000256" key="1">
    <source>
        <dbReference type="ARBA" id="ARBA00022630"/>
    </source>
</evidence>
<organism evidence="4 5">
    <name type="scientific">Scleroderma citrinum Foug A</name>
    <dbReference type="NCBI Taxonomy" id="1036808"/>
    <lineage>
        <taxon>Eukaryota</taxon>
        <taxon>Fungi</taxon>
        <taxon>Dikarya</taxon>
        <taxon>Basidiomycota</taxon>
        <taxon>Agaricomycotina</taxon>
        <taxon>Agaricomycetes</taxon>
        <taxon>Agaricomycetidae</taxon>
        <taxon>Boletales</taxon>
        <taxon>Sclerodermatineae</taxon>
        <taxon>Sclerodermataceae</taxon>
        <taxon>Scleroderma</taxon>
    </lineage>
</organism>
<dbReference type="Pfam" id="PF00743">
    <property type="entry name" value="FMO-like"/>
    <property type="match status" value="1"/>
</dbReference>
<dbReference type="HOGENOM" id="CLU_015676_1_0_1"/>
<evidence type="ECO:0000313" key="4">
    <source>
        <dbReference type="EMBL" id="KIM53187.1"/>
    </source>
</evidence>
<dbReference type="Proteomes" id="UP000053989">
    <property type="component" value="Unassembled WGS sequence"/>
</dbReference>
<dbReference type="PANTHER" id="PTHR43539:SF68">
    <property type="entry name" value="FLAVIN-BINDING MONOOXYGENASE-LIKE PROTEIN (AFU_ORTHOLOGUE AFUA_4G09220)"/>
    <property type="match status" value="1"/>
</dbReference>
<dbReference type="SUPFAM" id="SSF51905">
    <property type="entry name" value="FAD/NAD(P)-binding domain"/>
    <property type="match status" value="2"/>
</dbReference>
<dbReference type="SUPFAM" id="SSF54427">
    <property type="entry name" value="NTF2-like"/>
    <property type="match status" value="1"/>
</dbReference>
<reference evidence="4 5" key="1">
    <citation type="submission" date="2014-04" db="EMBL/GenBank/DDBJ databases">
        <authorList>
            <consortium name="DOE Joint Genome Institute"/>
            <person name="Kuo A."/>
            <person name="Kohler A."/>
            <person name="Nagy L.G."/>
            <person name="Floudas D."/>
            <person name="Copeland A."/>
            <person name="Barry K.W."/>
            <person name="Cichocki N."/>
            <person name="Veneault-Fourrey C."/>
            <person name="LaButti K."/>
            <person name="Lindquist E.A."/>
            <person name="Lipzen A."/>
            <person name="Lundell T."/>
            <person name="Morin E."/>
            <person name="Murat C."/>
            <person name="Sun H."/>
            <person name="Tunlid A."/>
            <person name="Henrissat B."/>
            <person name="Grigoriev I.V."/>
            <person name="Hibbett D.S."/>
            <person name="Martin F."/>
            <person name="Nordberg H.P."/>
            <person name="Cantor M.N."/>
            <person name="Hua S.X."/>
        </authorList>
    </citation>
    <scope>NUCLEOTIDE SEQUENCE [LARGE SCALE GENOMIC DNA]</scope>
    <source>
        <strain evidence="4 5">Foug A</strain>
    </source>
</reference>
<dbReference type="InterPro" id="IPR036188">
    <property type="entry name" value="FAD/NAD-bd_sf"/>
</dbReference>
<keyword evidence="3" id="KW-0560">Oxidoreductase</keyword>
<proteinExistence type="predicted"/>
<keyword evidence="5" id="KW-1185">Reference proteome</keyword>
<evidence type="ECO:0000256" key="2">
    <source>
        <dbReference type="ARBA" id="ARBA00022827"/>
    </source>
</evidence>